<evidence type="ECO:0000256" key="6">
    <source>
        <dbReference type="ARBA" id="ARBA00023159"/>
    </source>
</evidence>
<dbReference type="PANTHER" id="PTHR48249:SF3">
    <property type="entry name" value="MEDIATOR OF RNA POLYMERASE II TRANSCRIPTION SUBUNIT 13"/>
    <property type="match status" value="1"/>
</dbReference>
<dbReference type="GO" id="GO:0003713">
    <property type="term" value="F:transcription coactivator activity"/>
    <property type="evidence" value="ECO:0007669"/>
    <property type="project" value="TreeGrafter"/>
</dbReference>
<evidence type="ECO:0000313" key="17">
    <source>
        <dbReference type="Proteomes" id="UP000249723"/>
    </source>
</evidence>
<evidence type="ECO:0000256" key="11">
    <source>
        <dbReference type="RuleBase" id="RU364134"/>
    </source>
</evidence>
<evidence type="ECO:0000313" key="16">
    <source>
        <dbReference type="EMBL" id="SDA03340.1"/>
    </source>
</evidence>
<proteinExistence type="inferred from homology"/>
<feature type="compositionally biased region" description="Low complexity" evidence="12">
    <location>
        <begin position="789"/>
        <end position="801"/>
    </location>
</feature>
<feature type="region of interest" description="Disordered" evidence="12">
    <location>
        <begin position="1793"/>
        <end position="1832"/>
    </location>
</feature>
<organism evidence="16 17">
    <name type="scientific">Microbotryum saponariae</name>
    <dbReference type="NCBI Taxonomy" id="289078"/>
    <lineage>
        <taxon>Eukaryota</taxon>
        <taxon>Fungi</taxon>
        <taxon>Dikarya</taxon>
        <taxon>Basidiomycota</taxon>
        <taxon>Pucciniomycotina</taxon>
        <taxon>Microbotryomycetes</taxon>
        <taxon>Microbotryales</taxon>
        <taxon>Microbotryaceae</taxon>
        <taxon>Microbotryum</taxon>
    </lineage>
</organism>
<keyword evidence="6 11" id="KW-0010">Activator</keyword>
<evidence type="ECO:0000256" key="1">
    <source>
        <dbReference type="ARBA" id="ARBA00004123"/>
    </source>
</evidence>
<dbReference type="GO" id="GO:0045944">
    <property type="term" value="P:positive regulation of transcription by RNA polymerase II"/>
    <property type="evidence" value="ECO:0007669"/>
    <property type="project" value="TreeGrafter"/>
</dbReference>
<evidence type="ECO:0000256" key="4">
    <source>
        <dbReference type="ARBA" id="ARBA00022491"/>
    </source>
</evidence>
<accession>A0A2X0N1N4</accession>
<evidence type="ECO:0000256" key="10">
    <source>
        <dbReference type="ARBA" id="ARBA00032008"/>
    </source>
</evidence>
<dbReference type="STRING" id="289078.A0A2X0N1N4"/>
<evidence type="ECO:0000259" key="13">
    <source>
        <dbReference type="Pfam" id="PF06333"/>
    </source>
</evidence>
<dbReference type="Pfam" id="PF11597">
    <property type="entry name" value="Med13_N"/>
    <property type="match status" value="1"/>
</dbReference>
<dbReference type="InterPro" id="IPR041285">
    <property type="entry name" value="MID_MedPIWI"/>
</dbReference>
<feature type="compositionally biased region" description="Basic and acidic residues" evidence="12">
    <location>
        <begin position="1202"/>
        <end position="1213"/>
    </location>
</feature>
<dbReference type="GO" id="GO:0016592">
    <property type="term" value="C:mediator complex"/>
    <property type="evidence" value="ECO:0007669"/>
    <property type="project" value="InterPro"/>
</dbReference>
<evidence type="ECO:0000256" key="12">
    <source>
        <dbReference type="SAM" id="MobiDB-lite"/>
    </source>
</evidence>
<evidence type="ECO:0000259" key="15">
    <source>
        <dbReference type="Pfam" id="PF18296"/>
    </source>
</evidence>
<evidence type="ECO:0000259" key="14">
    <source>
        <dbReference type="Pfam" id="PF11597"/>
    </source>
</evidence>
<evidence type="ECO:0000256" key="3">
    <source>
        <dbReference type="ARBA" id="ARBA00019618"/>
    </source>
</evidence>
<feature type="region of interest" description="Disordered" evidence="12">
    <location>
        <begin position="784"/>
        <end position="810"/>
    </location>
</feature>
<keyword evidence="4 11" id="KW-0678">Repressor</keyword>
<dbReference type="Pfam" id="PF18296">
    <property type="entry name" value="MID_MedPIWI"/>
    <property type="match status" value="1"/>
</dbReference>
<sequence>MAPHPLPARPIQSVAGVATPSWPSLAQPPLSTGATMHQQAARSQAGTTGFSTTLPPPPSAVQPMPRLPPPRPPYSGPASAAAQQSSGQVYSQSQSQGQGGPLPLPALGAARSSSFQGNATSPNGSNTPGSLPASPKWGTPGQHLPQSHQQHHLATPTHTPNPASSSTPSFALPRAPSMRKALTSQDVRVNSVQVDLPGQGRWKVHWRAWRGPALLDTSVAAPPTPPSTTNVSDKALASHLGMPLHEHTPTAKYDPLTSTAPIPTTTLKRARSALCDDDPSTSIPIASTSSAPGSSLRARLQALQKVDPSQDPIELALKQVQRVAANLTASASNTVSSGVPSLFSYVRISAVRPIEDFKGKGKAKATEAQDAAVGRMLWVFGLSSDSIEHDPTREALSALEFADIICVGKGHFAHRDVFPAMYEMTTSPSSDAKTAPSQPASVALPLALPASAFPSVLSLSAQFHADLPCPASAPQPQTRICSPCEAFLAGCGSVIRQSLLAQEDGHSSSELRRPALPLGSAIVILPPASEPFGYSGRRILPEAIKTTLHLSLNLQGLLVRSAVEDVAYRPYPVLSATVTPVPTGAPVLLAPLGTPATFVRTVAPSSHSLHASRVNASLRQTWLNALDGSDLALDEHEHWLVCRISIPPHDTTANMSPQVSDSSPEHLDVMWPASLCLLDGTRSQPLRSPQSTPPRVKAVDLADSSSLDPFVHNTSEAGLSSPDVLTRQQLAAALHRGLAADALNPHKSSSSTTYHDPIRARVEQVGALLVDLQEQREQRLRLEREAEAVRASPAAAATTAPPASPPVAEPAKVASTAGAPISMRTPISLVGGSTEALSPGDAFSAAERSLMSALGEAPFASTDPATMQSSNASALTTTKNAEMDHLYPSPFEAPNALPIVSEGVGSDSVMNTVELGSSHDATFPNFDWGEDFSAGQNPGLRHNQDFDDGMMMDLNDDDFSFFDDPAPLPTSLPLGTLNGLQSAGPSPKFLDHFSHLGSGATPFPSVASPASPSLGVASPNVHTSPAVLSFSFDNNQSHNALGLGGATPRAQQLAEQSPFKTSRTPYTPYVEVVDEENEPEIAHSGTHATATVSVAGTPASNALALKKLTQFEAVPFGSSHAKADERYDPRKGKFGLPSPGWDRKELPMGKMSNASASGVPWLTAICDPRANAARQLKQKRTPFLAKKRPCTDGTSNPCARVQPRDRKWIRSTEADSDNPGEEDSEDDDMDGPIEPQHHDGDDLAATETGPSHRASENSFGSGLLILRDHLKRMLSTAGAKVDIIAPVPVATKATKAAEHALETTVGLMADQTLHNPDFRNRSAALKVRSKSSGANGESTESLNRDEMRGPDAVVPLSTASSIATRIVYNRLARVAPNPDPLPLSTLHAPTLLLRAQQTIMQLSASALDFWNPMGFEPLSGPKDVTAFAVFEELNTDTREAVATWLDDVSEGYQSSRLGRHELGHIAASGTFSGVENGLAALPAGALSRVKDDYKGMVERWTSRPRSAANHLVDAARTRKHVVIYLLDPSEASRTSASAAPSIIAALAHILKSRASTMSLVVYPLPLSTVSRWRSIASADSIAARLRRLAFAVYDTLLVSVSSLPAPVPETFPSSQIGRHPVLGPLTRLYQSPAITASPVRETSIEFALVWPPSSLEVLHRHRLFHVAYGCFRALAEGEHGPALEWIVISGIDEKGETWKSVPQIVRYPPQMQLEEARARQVWKAAKSLHDTADIEWRVVVTKLGNMSKEEIIAWDKISREIIGGLRRPLHITISCAEIGPALSLLPVLHEASEHTSSPMSEEGELGAGNDAGTTMSPALGRSHAGRTRNQNKPIHLDSGTCLFVHTPNHPITFDTSASLVAPASSFLIHAPRLPTFAQAPFQPFMPASPAISVLALHVLSSACTKTSTLRIDLSQHVADIMQSFADLAALGHARWGASGRVPWHLEAVASVLDILAALT</sequence>
<dbReference type="EMBL" id="FMWP01000127">
    <property type="protein sequence ID" value="SDA03340.1"/>
    <property type="molecule type" value="Genomic_DNA"/>
</dbReference>
<feature type="compositionally biased region" description="Basic residues" evidence="12">
    <location>
        <begin position="1177"/>
        <end position="1188"/>
    </location>
</feature>
<feature type="compositionally biased region" description="Basic and acidic residues" evidence="12">
    <location>
        <begin position="1121"/>
        <end position="1131"/>
    </location>
</feature>
<feature type="region of interest" description="Disordered" evidence="12">
    <location>
        <begin position="1119"/>
        <end position="1154"/>
    </location>
</feature>
<gene>
    <name evidence="16" type="ORF">BZ3500_MVSOF-1268-A1-R1_CHR7-1G09386</name>
</gene>
<comment type="similarity">
    <text evidence="2 11">Belongs to the Mediator complex subunit 13 family.</text>
</comment>
<feature type="domain" description="Mediator complex subunit Med13 C-terminal" evidence="13">
    <location>
        <begin position="1631"/>
        <end position="1948"/>
    </location>
</feature>
<evidence type="ECO:0000256" key="8">
    <source>
        <dbReference type="ARBA" id="ARBA00023242"/>
    </source>
</evidence>
<dbReference type="PANTHER" id="PTHR48249">
    <property type="entry name" value="MEDIATOR OF RNA POLYMERASE II TRANSCRIPTION SUBUNIT 13"/>
    <property type="match status" value="1"/>
</dbReference>
<comment type="subcellular location">
    <subcellularLocation>
        <location evidence="1 11">Nucleus</location>
    </subcellularLocation>
</comment>
<comment type="function">
    <text evidence="9 11">Component of the SRB8-11 complex. The SRB8-11 complex is a regulatory module of the Mediator complex which is itself involved in regulation of basal and activated RNA polymerase II-dependent transcription. The SRB8-11 complex may be involved in the transcriptional repression of a subset of genes regulated by Mediator. It may inhibit the association of the Mediator complex with RNA polymerase II to form the holoenzyme complex.</text>
</comment>
<feature type="region of interest" description="Disordered" evidence="12">
    <location>
        <begin position="1324"/>
        <end position="1351"/>
    </location>
</feature>
<feature type="domain" description="Mediator complex subunit Med13 N-terminal" evidence="14">
    <location>
        <begin position="371"/>
        <end position="678"/>
    </location>
</feature>
<keyword evidence="5 11" id="KW-0805">Transcription regulation</keyword>
<feature type="compositionally biased region" description="Polar residues" evidence="12">
    <location>
        <begin position="156"/>
        <end position="169"/>
    </location>
</feature>
<dbReference type="OrthoDB" id="103819at2759"/>
<evidence type="ECO:0000256" key="5">
    <source>
        <dbReference type="ARBA" id="ARBA00023015"/>
    </source>
</evidence>
<feature type="compositionally biased region" description="Acidic residues" evidence="12">
    <location>
        <begin position="1214"/>
        <end position="1231"/>
    </location>
</feature>
<feature type="region of interest" description="Disordered" evidence="12">
    <location>
        <begin position="1177"/>
        <end position="1258"/>
    </location>
</feature>
<feature type="compositionally biased region" description="Pro residues" evidence="12">
    <location>
        <begin position="54"/>
        <end position="75"/>
    </location>
</feature>
<feature type="compositionally biased region" description="Polar residues" evidence="12">
    <location>
        <begin position="1330"/>
        <end position="1341"/>
    </location>
</feature>
<reference evidence="17" key="1">
    <citation type="submission" date="2016-10" db="EMBL/GenBank/DDBJ databases">
        <authorList>
            <person name="Jeantristanb JTB J.-T."/>
            <person name="Ricardo R."/>
        </authorList>
    </citation>
    <scope>NUCLEOTIDE SEQUENCE [LARGE SCALE GENOMIC DNA]</scope>
</reference>
<dbReference type="InterPro" id="IPR009401">
    <property type="entry name" value="Med13_C"/>
</dbReference>
<evidence type="ECO:0000256" key="2">
    <source>
        <dbReference type="ARBA" id="ARBA00009354"/>
    </source>
</evidence>
<evidence type="ECO:0000256" key="9">
    <source>
        <dbReference type="ARBA" id="ARBA00025661"/>
    </source>
</evidence>
<dbReference type="InterPro" id="IPR021643">
    <property type="entry name" value="Mediator_Med13_N"/>
</dbReference>
<keyword evidence="7 11" id="KW-0804">Transcription</keyword>
<feature type="compositionally biased region" description="Polar residues" evidence="12">
    <location>
        <begin position="115"/>
        <end position="129"/>
    </location>
</feature>
<feature type="compositionally biased region" description="Polar residues" evidence="12">
    <location>
        <begin position="21"/>
        <end position="53"/>
    </location>
</feature>
<feature type="domain" description="MID" evidence="15">
    <location>
        <begin position="1422"/>
        <end position="1594"/>
    </location>
</feature>
<feature type="compositionally biased region" description="Low complexity" evidence="12">
    <location>
        <begin position="105"/>
        <end position="114"/>
    </location>
</feature>
<feature type="compositionally biased region" description="Low complexity" evidence="12">
    <location>
        <begin position="76"/>
        <end position="96"/>
    </location>
</feature>
<name>A0A2X0N1N4_9BASI</name>
<keyword evidence="8 11" id="KW-0539">Nucleus</keyword>
<comment type="subunit">
    <text evidence="11">Component of the SRB8-11 complex, which itself associates with the Mediator complex.</text>
</comment>
<keyword evidence="17" id="KW-1185">Reference proteome</keyword>
<feature type="region of interest" description="Disordered" evidence="12">
    <location>
        <begin position="19"/>
        <end position="173"/>
    </location>
</feature>
<protein>
    <recommendedName>
        <fullName evidence="3 11">Mediator of RNA polymerase II transcription subunit 13</fullName>
    </recommendedName>
    <alternativeName>
        <fullName evidence="10 11">Mediator complex subunit 13</fullName>
    </alternativeName>
</protein>
<evidence type="ECO:0000256" key="7">
    <source>
        <dbReference type="ARBA" id="ARBA00023163"/>
    </source>
</evidence>
<dbReference type="Pfam" id="PF06333">
    <property type="entry name" value="Med13_C"/>
    <property type="match status" value="1"/>
</dbReference>
<dbReference type="InterPro" id="IPR051139">
    <property type="entry name" value="Mediator_complx_sub13"/>
</dbReference>
<dbReference type="Proteomes" id="UP000249723">
    <property type="component" value="Unassembled WGS sequence"/>
</dbReference>